<dbReference type="EMBL" id="MU826828">
    <property type="protein sequence ID" value="KAJ7374191.1"/>
    <property type="molecule type" value="Genomic_DNA"/>
</dbReference>
<evidence type="ECO:0000313" key="2">
    <source>
        <dbReference type="Proteomes" id="UP001163046"/>
    </source>
</evidence>
<name>A0A9W9Z2W4_9CNID</name>
<organism evidence="1 2">
    <name type="scientific">Desmophyllum pertusum</name>
    <dbReference type="NCBI Taxonomy" id="174260"/>
    <lineage>
        <taxon>Eukaryota</taxon>
        <taxon>Metazoa</taxon>
        <taxon>Cnidaria</taxon>
        <taxon>Anthozoa</taxon>
        <taxon>Hexacorallia</taxon>
        <taxon>Scleractinia</taxon>
        <taxon>Caryophylliina</taxon>
        <taxon>Caryophylliidae</taxon>
        <taxon>Desmophyllum</taxon>
    </lineage>
</organism>
<dbReference type="AlphaFoldDB" id="A0A9W9Z2W4"/>
<accession>A0A9W9Z2W4</accession>
<dbReference type="Proteomes" id="UP001163046">
    <property type="component" value="Unassembled WGS sequence"/>
</dbReference>
<gene>
    <name evidence="1" type="ORF">OS493_007264</name>
</gene>
<evidence type="ECO:0000313" key="1">
    <source>
        <dbReference type="EMBL" id="KAJ7374191.1"/>
    </source>
</evidence>
<proteinExistence type="predicted"/>
<reference evidence="1" key="1">
    <citation type="submission" date="2023-01" db="EMBL/GenBank/DDBJ databases">
        <title>Genome assembly of the deep-sea coral Lophelia pertusa.</title>
        <authorList>
            <person name="Herrera S."/>
            <person name="Cordes E."/>
        </authorList>
    </citation>
    <scope>NUCLEOTIDE SEQUENCE</scope>
    <source>
        <strain evidence="1">USNM1676648</strain>
        <tissue evidence="1">Polyp</tissue>
    </source>
</reference>
<keyword evidence="2" id="KW-1185">Reference proteome</keyword>
<sequence length="70" mass="7700">MSSDELRASPVIKRKVDGIIADDEEAIAVLDQNIKKSKTYQDQPVPSLIGHQAGFPPLSRIFKESSKTGF</sequence>
<protein>
    <submittedName>
        <fullName evidence="1">Uncharacterized protein</fullName>
    </submittedName>
</protein>
<comment type="caution">
    <text evidence="1">The sequence shown here is derived from an EMBL/GenBank/DDBJ whole genome shotgun (WGS) entry which is preliminary data.</text>
</comment>